<dbReference type="PRINTS" id="PR00248">
    <property type="entry name" value="GPCRMGR"/>
</dbReference>
<dbReference type="InterPro" id="IPR001828">
    <property type="entry name" value="ANF_lig-bd_rcpt"/>
</dbReference>
<dbReference type="OrthoDB" id="425344at2759"/>
<evidence type="ECO:0000256" key="9">
    <source>
        <dbReference type="SAM" id="SignalP"/>
    </source>
</evidence>
<dbReference type="PROSITE" id="PS50259">
    <property type="entry name" value="G_PROTEIN_RECEP_F3_4"/>
    <property type="match status" value="1"/>
</dbReference>
<dbReference type="EMBL" id="JAIZAY010000020">
    <property type="protein sequence ID" value="KAJ8022406.1"/>
    <property type="molecule type" value="Genomic_DNA"/>
</dbReference>
<feature type="transmembrane region" description="Helical" evidence="8">
    <location>
        <begin position="2055"/>
        <end position="2078"/>
    </location>
</feature>
<proteinExistence type="predicted"/>
<feature type="signal peptide" evidence="9">
    <location>
        <begin position="1"/>
        <end position="16"/>
    </location>
</feature>
<sequence>MLHALLLLSLIWCTTANHGSDQCDFRRHGIIEGNITLGFMFPFFDSVDETSTACDETSIPNLSSIQLLEAAIFALRRGQPRIPGITIGLEAYDSCSSTTVALDHSTFFLRDRFVGNSTEESLGSCGEKLKPGFLGSLHDELGIVVGSFLSNSLVTVTGYASELPQLTTSEEYEYFTRTIPSDAEEIEVWTSFLQAANWTYVSVVYSQGENQLTDARLFEERAKSAMICISKLYGLNDPTDLTEMDNIYGLILQSDVDAVVLILEDELGEDFLKAVANKKNGRKMQFLVPFDLYLEVTDEIDLPDNVTIVGAVPDITHPGNGDDAFDTYFKNLTHLTYDDLANPWFKYYWENRYDCAINVSSENRCGADAVAAHKRLYKRNPFVTPVIDAVDAHIETLATLLQCEGQCDLTDITFNPEDYLDTLKQVNLSRNEGSRNRIISFTPNGDPADNKFLILLTSKNKNETLIYRWDNGKLNRPPFFDVANLLSPSECGDPCGDASCFALRELEEQAQAYSEGDIILAGFFPVNEWDIQANECGDLTGIGVLYVQAMLYAIDKINEDPSILPDIQVGMDGFNTCSSPQKATDIAHELATQGVFGGSSSATRLSPDGKRIEHFFGVIGPKSLEETMGVNQITRSRKVPMIGYDTDSPTINTFSYRYFARVLPSSVSNIHPFLQYISRNNITYFQILYSGNRYQSPTSTIISYLESGSWTGVCSAQAVQIPASVEGETESMDAWNDTFVTMQKKPDAKAVYLALSNEDILRVLEQMNMKGLFGKYILLAGPTWELTEEEETNFAEVVRGAVIIKSKPRTYESFEQYIGNLSLPDTRNPWLSDYCSQNSQGAECTGTTTVFKDLMKDEAIARIIDSTYAMAHALHNVQMMLCPGTTRVCKAMLEADGDTIFETLTRMTNFISINDDRPIRFDFSGSLLFSYEIFNYQQNGGTVRREKVGQIENWLFTDEEEVKFYDESGMEIQSSTASGSRCSHVTCEKECRRPDHDAVAEISDSNGNGDVWIGGFFEVTEPAQDPLQCTDEIIDENVPLVEAFLYAIEKINNDPTILPDLMLAGIAFDSCGSPSRAIKEAGNFVAGTIDYRSRFSSQQLNVFGIIGGGSSDTTAALSQTLADLGINQISYAATAVEFSDPLDHPYLLRTVPSDLSQAAAFVDILDYFSWNYVSVVYSDNLFGNDMLNEFTKRIEEDRTFCVAMMLRVQRETFSEADYDSIVTTLQSNPNSRVVLMFTSDVDTRSVLQAANRMDINDLQWVGSDTWGVNDHVIENTNITVLGALTISFESQRVPSFEGYFQNLYPWTYRRNPWFQSYYSDFFECDLSQSHGYGVWCNVAVNTFPAEAISKNPLVVNVINAVYAYAHGLQSALDKYCSEDVINNHICTDLLNRPTEFHNIIQDTMFPSAHNESILFKFNEFGDIPGNYDIFNIRKENGSISYKKVGSWSEGSLNFTEDPLFFRNGDNVAAFQTTCKGRCTECIKPDFTYVSLDGPIQIVGLAGVHDPGDHVNECGSLSNMGVMDVEAFLFAIDYVNGQDDILPGVQLGAKIFDTCQSSARGVREVSSFFGSAGLFADTAEWYLIGGIISGGVPSVIESGYQVAEQYKHPQVVYTPSPPSLNDAEYLIKVSPSVSSQVEAILDLLQRYGWTFISVIADSSDKQQIILYNTFNQAAGDLCLDQNLLFTADTLDATLSSLRGPANVVVMFASAAMINRMPKSASYHNTFVFAGVGSYESIKFSDAIAGSLILSYSQRSASFEDLLNEQLAANSTTNSRNPWLTEFFSRKLSCNVGSISKFDSRCNDGVSISIDQSEIVNAKFIVNSVIALARSLSNVHNETCEVNSGLCSDFVATDEEKFLAAITHIGTFPDENGRQVVFENGQQQVDFSIWNIPPENGKNFVKVDEGTSPTFVDENGMVTGTVKSVCPPDATTTPQITTSNYTVMETKPATMPTATTTPMPTAMPTATTTPQMTTSNYTIMETKPATMPPSTTSSQVSKSSETSKTGNEALAQSYEDFHERSWFIIALVLSGIGIIVTIIMMVIFFRKSETIYAQCHSSFLVYFLLFAVLVMFLQTVLFGLQVNVAICALRRIVPGVTFFTCFLSILLMSVRFFRVRKRDNLGSGLGTKYIDNQSQIIAAACILPMESVILLQWLLYEPPSTGVVDENGVIHCTNINSTFSVSFLGIYILMVGSLVVSVLGLRRSKTHFAAELTSIVVCIAVSSIIAAAWILCSFLKDEGFLVAATAFAGIFQGFVVLVTILPFIIKGLLRKEQFQVDSMSVIDGDSGFTNPVSALEDPNKEAPSVEKAKEAMAELKITEEESTM</sequence>
<name>A0A9Q0YJ21_HOLLE</name>
<evidence type="ECO:0000256" key="4">
    <source>
        <dbReference type="ARBA" id="ARBA00023136"/>
    </source>
</evidence>
<dbReference type="InterPro" id="IPR000337">
    <property type="entry name" value="GPCR_3"/>
</dbReference>
<dbReference type="GO" id="GO:0004930">
    <property type="term" value="F:G protein-coupled receptor activity"/>
    <property type="evidence" value="ECO:0007669"/>
    <property type="project" value="InterPro"/>
</dbReference>
<feature type="domain" description="G-protein coupled receptors family 3 profile" evidence="10">
    <location>
        <begin position="2020"/>
        <end position="2259"/>
    </location>
</feature>
<keyword evidence="5 11" id="KW-0675">Receptor</keyword>
<evidence type="ECO:0000313" key="12">
    <source>
        <dbReference type="Proteomes" id="UP001152320"/>
    </source>
</evidence>
<evidence type="ECO:0000259" key="10">
    <source>
        <dbReference type="PROSITE" id="PS50259"/>
    </source>
</evidence>
<dbReference type="Gene3D" id="3.40.50.2300">
    <property type="match status" value="8"/>
</dbReference>
<feature type="transmembrane region" description="Helical" evidence="8">
    <location>
        <begin position="2173"/>
        <end position="2199"/>
    </location>
</feature>
<evidence type="ECO:0000256" key="8">
    <source>
        <dbReference type="SAM" id="Phobius"/>
    </source>
</evidence>
<dbReference type="PANTHER" id="PTHR24060">
    <property type="entry name" value="METABOTROPIC GLUTAMATE RECEPTOR"/>
    <property type="match status" value="1"/>
</dbReference>
<reference evidence="11" key="1">
    <citation type="submission" date="2021-10" db="EMBL/GenBank/DDBJ databases">
        <title>Tropical sea cucumber genome reveals ecological adaptation and Cuvierian tubules defense mechanism.</title>
        <authorList>
            <person name="Chen T."/>
        </authorList>
    </citation>
    <scope>NUCLEOTIDE SEQUENCE</scope>
    <source>
        <strain evidence="11">Nanhai2018</strain>
        <tissue evidence="11">Muscle</tissue>
    </source>
</reference>
<evidence type="ECO:0000256" key="1">
    <source>
        <dbReference type="ARBA" id="ARBA00004141"/>
    </source>
</evidence>
<accession>A0A9Q0YJ21</accession>
<feature type="transmembrane region" description="Helical" evidence="8">
    <location>
        <begin position="2132"/>
        <end position="2153"/>
    </location>
</feature>
<dbReference type="Pfam" id="PF01094">
    <property type="entry name" value="ANF_receptor"/>
    <property type="match status" value="4"/>
</dbReference>
<organism evidence="11 12">
    <name type="scientific">Holothuria leucospilota</name>
    <name type="common">Black long sea cucumber</name>
    <name type="synonym">Mertensiothuria leucospilota</name>
    <dbReference type="NCBI Taxonomy" id="206669"/>
    <lineage>
        <taxon>Eukaryota</taxon>
        <taxon>Metazoa</taxon>
        <taxon>Echinodermata</taxon>
        <taxon>Eleutherozoa</taxon>
        <taxon>Echinozoa</taxon>
        <taxon>Holothuroidea</taxon>
        <taxon>Aspidochirotacea</taxon>
        <taxon>Aspidochirotida</taxon>
        <taxon>Holothuriidae</taxon>
        <taxon>Holothuria</taxon>
    </lineage>
</organism>
<dbReference type="SUPFAM" id="SSF53822">
    <property type="entry name" value="Periplasmic binding protein-like I"/>
    <property type="match status" value="4"/>
</dbReference>
<evidence type="ECO:0000313" key="11">
    <source>
        <dbReference type="EMBL" id="KAJ8022406.1"/>
    </source>
</evidence>
<feature type="chain" id="PRO_5040467154" evidence="9">
    <location>
        <begin position="17"/>
        <end position="2322"/>
    </location>
</feature>
<feature type="transmembrane region" description="Helical" evidence="8">
    <location>
        <begin position="2241"/>
        <end position="2263"/>
    </location>
</feature>
<keyword evidence="9" id="KW-0732">Signal</keyword>
<evidence type="ECO:0000256" key="2">
    <source>
        <dbReference type="ARBA" id="ARBA00022692"/>
    </source>
</evidence>
<dbReference type="InterPro" id="IPR050726">
    <property type="entry name" value="mGluR"/>
</dbReference>
<evidence type="ECO:0000256" key="6">
    <source>
        <dbReference type="ARBA" id="ARBA00023180"/>
    </source>
</evidence>
<dbReference type="GO" id="GO:0016020">
    <property type="term" value="C:membrane"/>
    <property type="evidence" value="ECO:0007669"/>
    <property type="project" value="UniProtKB-SubCell"/>
</dbReference>
<dbReference type="InterPro" id="IPR017978">
    <property type="entry name" value="GPCR_3_C"/>
</dbReference>
<feature type="transmembrane region" description="Helical" evidence="8">
    <location>
        <begin position="2206"/>
        <end position="2229"/>
    </location>
</feature>
<keyword evidence="12" id="KW-1185">Reference proteome</keyword>
<dbReference type="FunFam" id="3.40.50.2300:FF:000145">
    <property type="entry name" value="Glutamate receptor, metabotropic"/>
    <property type="match status" value="1"/>
</dbReference>
<keyword evidence="6" id="KW-0325">Glycoprotein</keyword>
<gene>
    <name evidence="11" type="ORF">HOLleu_37292</name>
</gene>
<dbReference type="Proteomes" id="UP001152320">
    <property type="component" value="Chromosome 20"/>
</dbReference>
<evidence type="ECO:0000256" key="7">
    <source>
        <dbReference type="SAM" id="MobiDB-lite"/>
    </source>
</evidence>
<keyword evidence="2 8" id="KW-0812">Transmembrane</keyword>
<evidence type="ECO:0000256" key="5">
    <source>
        <dbReference type="ARBA" id="ARBA00023170"/>
    </source>
</evidence>
<feature type="region of interest" description="Disordered" evidence="7">
    <location>
        <begin position="1981"/>
        <end position="2002"/>
    </location>
</feature>
<keyword evidence="4 8" id="KW-0472">Membrane</keyword>
<evidence type="ECO:0000256" key="3">
    <source>
        <dbReference type="ARBA" id="ARBA00022989"/>
    </source>
</evidence>
<dbReference type="InterPro" id="IPR028082">
    <property type="entry name" value="Peripla_BP_I"/>
</dbReference>
<keyword evidence="3 8" id="KW-1133">Transmembrane helix</keyword>
<protein>
    <submittedName>
        <fullName evidence="11">Metabotropic glutamate receptor 2</fullName>
    </submittedName>
</protein>
<feature type="compositionally biased region" description="Low complexity" evidence="7">
    <location>
        <begin position="1988"/>
        <end position="2002"/>
    </location>
</feature>
<feature type="transmembrane region" description="Helical" evidence="8">
    <location>
        <begin position="2020"/>
        <end position="2043"/>
    </location>
</feature>
<feature type="transmembrane region" description="Helical" evidence="8">
    <location>
        <begin position="2090"/>
        <end position="2111"/>
    </location>
</feature>
<comment type="caution">
    <text evidence="11">The sequence shown here is derived from an EMBL/GenBank/DDBJ whole genome shotgun (WGS) entry which is preliminary data.</text>
</comment>
<dbReference type="Pfam" id="PF00003">
    <property type="entry name" value="7tm_3"/>
    <property type="match status" value="1"/>
</dbReference>
<comment type="subcellular location">
    <subcellularLocation>
        <location evidence="1">Membrane</location>
        <topology evidence="1">Multi-pass membrane protein</topology>
    </subcellularLocation>
</comment>
<feature type="region of interest" description="Disordered" evidence="7">
    <location>
        <begin position="1949"/>
        <end position="1968"/>
    </location>
</feature>